<dbReference type="GO" id="GO:0019148">
    <property type="term" value="F:D-cysteine desulfhydrase activity"/>
    <property type="evidence" value="ECO:0007669"/>
    <property type="project" value="TreeGrafter"/>
</dbReference>
<dbReference type="Proteomes" id="UP000055136">
    <property type="component" value="Chromosome"/>
</dbReference>
<dbReference type="SUPFAM" id="SSF53686">
    <property type="entry name" value="Tryptophan synthase beta subunit-like PLP-dependent enzymes"/>
    <property type="match status" value="1"/>
</dbReference>
<dbReference type="Pfam" id="PF00291">
    <property type="entry name" value="PALP"/>
    <property type="match status" value="1"/>
</dbReference>
<dbReference type="PANTHER" id="PTHR43780">
    <property type="entry name" value="1-AMINOCYCLOPROPANE-1-CARBOXYLATE DEAMINASE-RELATED"/>
    <property type="match status" value="1"/>
</dbReference>
<gene>
    <name evidence="7" type="ORF">Tel_03215</name>
</gene>
<keyword evidence="8" id="KW-1185">Reference proteome</keyword>
<protein>
    <submittedName>
        <fullName evidence="7">1-aminocyclopropane-1-carboxylate deaminase</fullName>
    </submittedName>
</protein>
<feature type="domain" description="Tryptophan synthase beta chain-like PALP" evidence="6">
    <location>
        <begin position="5"/>
        <end position="284"/>
    </location>
</feature>
<organism evidence="7 8">
    <name type="scientific">Candidatus Tenderia electrophaga</name>
    <dbReference type="NCBI Taxonomy" id="1748243"/>
    <lineage>
        <taxon>Bacteria</taxon>
        <taxon>Pseudomonadati</taxon>
        <taxon>Pseudomonadota</taxon>
        <taxon>Gammaproteobacteria</taxon>
        <taxon>Candidatus Tenderiales</taxon>
        <taxon>Candidatus Tenderiaceae</taxon>
        <taxon>Candidatus Tenderia</taxon>
    </lineage>
</organism>
<comment type="similarity">
    <text evidence="2">Belongs to the ACC deaminase/D-cysteine desulfhydrase family.</text>
</comment>
<evidence type="ECO:0000256" key="2">
    <source>
        <dbReference type="ARBA" id="ARBA00008639"/>
    </source>
</evidence>
<dbReference type="STRING" id="1748243.Tel_03215"/>
<evidence type="ECO:0000256" key="4">
    <source>
        <dbReference type="PIRSR" id="PIRSR006278-1"/>
    </source>
</evidence>
<name>A0A0S2TAP8_9GAMM</name>
<keyword evidence="3 5" id="KW-0663">Pyridoxal phosphate</keyword>
<evidence type="ECO:0000313" key="7">
    <source>
        <dbReference type="EMBL" id="ALP52235.1"/>
    </source>
</evidence>
<evidence type="ECO:0000256" key="3">
    <source>
        <dbReference type="ARBA" id="ARBA00022898"/>
    </source>
</evidence>
<dbReference type="KEGG" id="tee:Tel_03215"/>
<dbReference type="InterPro" id="IPR001926">
    <property type="entry name" value="TrpB-like_PALP"/>
</dbReference>
<evidence type="ECO:0000256" key="5">
    <source>
        <dbReference type="PIRSR" id="PIRSR006278-2"/>
    </source>
</evidence>
<accession>A0A0S2TAP8</accession>
<reference evidence="7" key="1">
    <citation type="submission" date="2015-10" db="EMBL/GenBank/DDBJ databases">
        <title>Description of Candidatus Tenderia electrophaga gen. nov, sp. nov., an Uncultivated Electroautotroph from a Biocathode Enrichment.</title>
        <authorList>
            <person name="Eddie B.J."/>
            <person name="Malanoski A.P."/>
            <person name="Wang Z."/>
            <person name="Hall R.J."/>
            <person name="Oh S.D."/>
            <person name="Heiner C."/>
            <person name="Lin B."/>
            <person name="Strycharz-Glaven S.M."/>
        </authorList>
    </citation>
    <scope>NUCLEOTIDE SEQUENCE [LARGE SCALE GENOMIC DNA]</scope>
    <source>
        <strain evidence="7">NRL1</strain>
    </source>
</reference>
<dbReference type="PIRSF" id="PIRSF006278">
    <property type="entry name" value="ACCD_DCysDesulf"/>
    <property type="match status" value="1"/>
</dbReference>
<evidence type="ECO:0000256" key="1">
    <source>
        <dbReference type="ARBA" id="ARBA00001933"/>
    </source>
</evidence>
<dbReference type="Gene3D" id="3.40.50.1100">
    <property type="match status" value="2"/>
</dbReference>
<dbReference type="EMBL" id="CP013099">
    <property type="protein sequence ID" value="ALP52235.1"/>
    <property type="molecule type" value="Genomic_DNA"/>
</dbReference>
<sequence length="293" mass="32041">MVLLPRPTPVQTLHDPLLERAGVELLIKRLDRVHPLICGNKWYKLKYNLPAAREQGYETVLSFGGAWSNHIHALAAAGRAYGFETVGVIRGEAPRSLTPTLRFARDQGMRLHFLSRADYRRKHNAEIVERLRTEFGDFYWLPEGGSNALAVRGCAEIVADVDQAFDVIACACGSGGTLAGLVSGLAGRRRALGVAVLKGATFLYDAVRALTAADYDNWHIDLDHHYGGYAKTTPDLLAFMHEFEARHAMPLDQVYTGKLMSALYDLIARGAFARGSTLLALHSGGLQGRAGLA</sequence>
<dbReference type="InterPro" id="IPR027278">
    <property type="entry name" value="ACCD_DCysDesulf"/>
</dbReference>
<dbReference type="AlphaFoldDB" id="A0A0S2TAP8"/>
<dbReference type="InterPro" id="IPR036052">
    <property type="entry name" value="TrpB-like_PALP_sf"/>
</dbReference>
<dbReference type="PANTHER" id="PTHR43780:SF2">
    <property type="entry name" value="1-AMINOCYCLOPROPANE-1-CARBOXYLATE DEAMINASE-RELATED"/>
    <property type="match status" value="1"/>
</dbReference>
<feature type="active site" description="Nucleophile" evidence="4">
    <location>
        <position position="68"/>
    </location>
</feature>
<evidence type="ECO:0000259" key="6">
    <source>
        <dbReference type="Pfam" id="PF00291"/>
    </source>
</evidence>
<proteinExistence type="inferred from homology"/>
<evidence type="ECO:0000313" key="8">
    <source>
        <dbReference type="Proteomes" id="UP000055136"/>
    </source>
</evidence>
<comment type="cofactor">
    <cofactor evidence="1">
        <name>pyridoxal 5'-phosphate</name>
        <dbReference type="ChEBI" id="CHEBI:597326"/>
    </cofactor>
</comment>
<feature type="modified residue" description="N6-(pyridoxal phosphate)lysine" evidence="5">
    <location>
        <position position="41"/>
    </location>
</feature>